<dbReference type="GO" id="GO:0016987">
    <property type="term" value="F:sigma factor activity"/>
    <property type="evidence" value="ECO:0007669"/>
    <property type="project" value="UniProtKB-KW"/>
</dbReference>
<proteinExistence type="inferred from homology"/>
<dbReference type="NCBIfam" id="NF009180">
    <property type="entry name" value="PRK12528.1"/>
    <property type="match status" value="1"/>
</dbReference>
<dbReference type="NCBIfam" id="NF007232">
    <property type="entry name" value="PRK09651.1"/>
    <property type="match status" value="1"/>
</dbReference>
<evidence type="ECO:0000256" key="4">
    <source>
        <dbReference type="ARBA" id="ARBA00023163"/>
    </source>
</evidence>
<name>A0A8J3AT11_9BURK</name>
<dbReference type="InterPro" id="IPR039425">
    <property type="entry name" value="RNA_pol_sigma-70-like"/>
</dbReference>
<dbReference type="PANTHER" id="PTHR43133:SF63">
    <property type="entry name" value="RNA POLYMERASE SIGMA FACTOR FECI-RELATED"/>
    <property type="match status" value="1"/>
</dbReference>
<protein>
    <submittedName>
        <fullName evidence="7">RNA polymerase sigma factor</fullName>
    </submittedName>
</protein>
<dbReference type="InterPro" id="IPR013325">
    <property type="entry name" value="RNA_pol_sigma_r2"/>
</dbReference>
<evidence type="ECO:0000256" key="2">
    <source>
        <dbReference type="ARBA" id="ARBA00023015"/>
    </source>
</evidence>
<dbReference type="InterPro" id="IPR036388">
    <property type="entry name" value="WH-like_DNA-bd_sf"/>
</dbReference>
<evidence type="ECO:0000259" key="5">
    <source>
        <dbReference type="Pfam" id="PF04542"/>
    </source>
</evidence>
<evidence type="ECO:0000256" key="3">
    <source>
        <dbReference type="ARBA" id="ARBA00023082"/>
    </source>
</evidence>
<keyword evidence="4" id="KW-0804">Transcription</keyword>
<dbReference type="Gene3D" id="1.10.10.10">
    <property type="entry name" value="Winged helix-like DNA-binding domain superfamily/Winged helix DNA-binding domain"/>
    <property type="match status" value="1"/>
</dbReference>
<feature type="domain" description="RNA polymerase sigma-70 region 2" evidence="5">
    <location>
        <begin position="15"/>
        <end position="80"/>
    </location>
</feature>
<dbReference type="GO" id="GO:0006352">
    <property type="term" value="P:DNA-templated transcription initiation"/>
    <property type="evidence" value="ECO:0007669"/>
    <property type="project" value="InterPro"/>
</dbReference>
<keyword evidence="3" id="KW-0731">Sigma factor</keyword>
<dbReference type="InterPro" id="IPR014284">
    <property type="entry name" value="RNA_pol_sigma-70_dom"/>
</dbReference>
<dbReference type="FunFam" id="1.10.1740.10:FF:000009">
    <property type="entry name" value="RNA polymerase sigma factor"/>
    <property type="match status" value="1"/>
</dbReference>
<evidence type="ECO:0000313" key="8">
    <source>
        <dbReference type="Proteomes" id="UP000642180"/>
    </source>
</evidence>
<dbReference type="Pfam" id="PF08281">
    <property type="entry name" value="Sigma70_r4_2"/>
    <property type="match status" value="1"/>
</dbReference>
<dbReference type="SUPFAM" id="SSF88659">
    <property type="entry name" value="Sigma3 and sigma4 domains of RNA polymerase sigma factors"/>
    <property type="match status" value="1"/>
</dbReference>
<dbReference type="GO" id="GO:0003677">
    <property type="term" value="F:DNA binding"/>
    <property type="evidence" value="ECO:0007669"/>
    <property type="project" value="InterPro"/>
</dbReference>
<gene>
    <name evidence="7" type="ORF">GCM10008066_26050</name>
</gene>
<feature type="domain" description="RNA polymerase sigma factor 70 region 4 type 2" evidence="6">
    <location>
        <begin position="111"/>
        <end position="163"/>
    </location>
</feature>
<reference evidence="8" key="1">
    <citation type="journal article" date="2019" name="Int. J. Syst. Evol. Microbiol.">
        <title>The Global Catalogue of Microorganisms (GCM) 10K type strain sequencing project: providing services to taxonomists for standard genome sequencing and annotation.</title>
        <authorList>
            <consortium name="The Broad Institute Genomics Platform"/>
            <consortium name="The Broad Institute Genome Sequencing Center for Infectious Disease"/>
            <person name="Wu L."/>
            <person name="Ma J."/>
        </authorList>
    </citation>
    <scope>NUCLEOTIDE SEQUENCE [LARGE SCALE GENOMIC DNA]</scope>
    <source>
        <strain evidence="8">CCM 2767</strain>
    </source>
</reference>
<keyword evidence="2" id="KW-0805">Transcription regulation</keyword>
<dbReference type="NCBIfam" id="TIGR02937">
    <property type="entry name" value="sigma70-ECF"/>
    <property type="match status" value="1"/>
</dbReference>
<evidence type="ECO:0000259" key="6">
    <source>
        <dbReference type="Pfam" id="PF08281"/>
    </source>
</evidence>
<dbReference type="InterPro" id="IPR007627">
    <property type="entry name" value="RNA_pol_sigma70_r2"/>
</dbReference>
<comment type="caution">
    <text evidence="7">The sequence shown here is derived from an EMBL/GenBank/DDBJ whole genome shotgun (WGS) entry which is preliminary data.</text>
</comment>
<dbReference type="InterPro" id="IPR013324">
    <property type="entry name" value="RNA_pol_sigma_r3/r4-like"/>
</dbReference>
<dbReference type="Proteomes" id="UP000642180">
    <property type="component" value="Unassembled WGS sequence"/>
</dbReference>
<organism evidence="7 8">
    <name type="scientific">Oxalicibacterium faecigallinarum</name>
    <dbReference type="NCBI Taxonomy" id="573741"/>
    <lineage>
        <taxon>Bacteria</taxon>
        <taxon>Pseudomonadati</taxon>
        <taxon>Pseudomonadota</taxon>
        <taxon>Betaproteobacteria</taxon>
        <taxon>Burkholderiales</taxon>
        <taxon>Oxalobacteraceae</taxon>
        <taxon>Oxalicibacterium</taxon>
    </lineage>
</organism>
<evidence type="ECO:0000256" key="1">
    <source>
        <dbReference type="ARBA" id="ARBA00010641"/>
    </source>
</evidence>
<evidence type="ECO:0000313" key="7">
    <source>
        <dbReference type="EMBL" id="GGI20842.1"/>
    </source>
</evidence>
<dbReference type="Pfam" id="PF04542">
    <property type="entry name" value="Sigma70_r2"/>
    <property type="match status" value="1"/>
</dbReference>
<dbReference type="InterPro" id="IPR013249">
    <property type="entry name" value="RNA_pol_sigma70_r4_t2"/>
</dbReference>
<keyword evidence="8" id="KW-1185">Reference proteome</keyword>
<comment type="similarity">
    <text evidence="1">Belongs to the sigma-70 factor family. ECF subfamily.</text>
</comment>
<dbReference type="PANTHER" id="PTHR43133">
    <property type="entry name" value="RNA POLYMERASE ECF-TYPE SIGMA FACTO"/>
    <property type="match status" value="1"/>
</dbReference>
<dbReference type="RefSeq" id="WP_188381759.1">
    <property type="nucleotide sequence ID" value="NZ_BMDI01000002.1"/>
</dbReference>
<dbReference type="EMBL" id="BMDI01000002">
    <property type="protein sequence ID" value="GGI20842.1"/>
    <property type="molecule type" value="Genomic_DNA"/>
</dbReference>
<dbReference type="Gene3D" id="1.10.1740.10">
    <property type="match status" value="1"/>
</dbReference>
<accession>A0A8J3AT11</accession>
<sequence>MSAAKPRLHHDVQSLYTDHHGWLDGWLRKRLGNSFDAADLAQDTFIRVLTRDVVEVIREPRAYLTTIAQGLIANQYRHRQIEQAYLDALARIPEQHAPSPEVRAVMLETLMEIDRLLDGLDMDVRKAFLWSQLDDLGHAEIAERLNISISTVKRHIAKALTRCCFAE</sequence>
<dbReference type="AlphaFoldDB" id="A0A8J3AT11"/>
<dbReference type="SUPFAM" id="SSF88946">
    <property type="entry name" value="Sigma2 domain of RNA polymerase sigma factors"/>
    <property type="match status" value="1"/>
</dbReference>